<name>A0AAV7X494_9NEOP</name>
<dbReference type="InterPro" id="IPR018499">
    <property type="entry name" value="Tetraspanin/Peripherin"/>
</dbReference>
<dbReference type="PRINTS" id="PR00259">
    <property type="entry name" value="TMFOUR"/>
</dbReference>
<evidence type="ECO:0000313" key="8">
    <source>
        <dbReference type="Proteomes" id="UP001075354"/>
    </source>
</evidence>
<dbReference type="PROSITE" id="PS00421">
    <property type="entry name" value="TM4_1"/>
    <property type="match status" value="1"/>
</dbReference>
<dbReference type="Pfam" id="PF00335">
    <property type="entry name" value="Tetraspanin"/>
    <property type="match status" value="1"/>
</dbReference>
<dbReference type="SUPFAM" id="SSF48652">
    <property type="entry name" value="Tetraspanin"/>
    <property type="match status" value="1"/>
</dbReference>
<organism evidence="7 8">
    <name type="scientific">Megalurothrips usitatus</name>
    <name type="common">bean blossom thrips</name>
    <dbReference type="NCBI Taxonomy" id="439358"/>
    <lineage>
        <taxon>Eukaryota</taxon>
        <taxon>Metazoa</taxon>
        <taxon>Ecdysozoa</taxon>
        <taxon>Arthropoda</taxon>
        <taxon>Hexapoda</taxon>
        <taxon>Insecta</taxon>
        <taxon>Pterygota</taxon>
        <taxon>Neoptera</taxon>
        <taxon>Paraneoptera</taxon>
        <taxon>Thysanoptera</taxon>
        <taxon>Terebrantia</taxon>
        <taxon>Thripoidea</taxon>
        <taxon>Thripidae</taxon>
        <taxon>Megalurothrips</taxon>
    </lineage>
</organism>
<accession>A0AAV7X494</accession>
<evidence type="ECO:0000256" key="5">
    <source>
        <dbReference type="ARBA" id="ARBA00023136"/>
    </source>
</evidence>
<evidence type="ECO:0000313" key="7">
    <source>
        <dbReference type="EMBL" id="KAJ1520735.1"/>
    </source>
</evidence>
<dbReference type="GO" id="GO:0005886">
    <property type="term" value="C:plasma membrane"/>
    <property type="evidence" value="ECO:0007669"/>
    <property type="project" value="TreeGrafter"/>
</dbReference>
<proteinExistence type="inferred from homology"/>
<dbReference type="Proteomes" id="UP001075354">
    <property type="component" value="Chromosome 14"/>
</dbReference>
<dbReference type="PANTHER" id="PTHR19282:SF551">
    <property type="entry name" value="RE08073P-RELATED"/>
    <property type="match status" value="1"/>
</dbReference>
<keyword evidence="4 6" id="KW-1133">Transmembrane helix</keyword>
<keyword evidence="8" id="KW-1185">Reference proteome</keyword>
<dbReference type="InterPro" id="IPR008952">
    <property type="entry name" value="Tetraspanin_EC2_sf"/>
</dbReference>
<feature type="transmembrane region" description="Helical" evidence="6">
    <location>
        <begin position="12"/>
        <end position="36"/>
    </location>
</feature>
<feature type="transmembrane region" description="Helical" evidence="6">
    <location>
        <begin position="234"/>
        <end position="261"/>
    </location>
</feature>
<evidence type="ECO:0000256" key="6">
    <source>
        <dbReference type="RuleBase" id="RU361218"/>
    </source>
</evidence>
<dbReference type="PIRSF" id="PIRSF002419">
    <property type="entry name" value="Tetraspanin"/>
    <property type="match status" value="1"/>
</dbReference>
<gene>
    <name evidence="7" type="ORF">ONE63_003830</name>
</gene>
<feature type="transmembrane region" description="Helical" evidence="6">
    <location>
        <begin position="56"/>
        <end position="78"/>
    </location>
</feature>
<dbReference type="PANTHER" id="PTHR19282">
    <property type="entry name" value="TETRASPANIN"/>
    <property type="match status" value="1"/>
</dbReference>
<keyword evidence="3 6" id="KW-0812">Transmembrane</keyword>
<comment type="similarity">
    <text evidence="2 6">Belongs to the tetraspanin (TM4SF) family.</text>
</comment>
<dbReference type="InterPro" id="IPR000301">
    <property type="entry name" value="Tetraspanin_animals"/>
</dbReference>
<evidence type="ECO:0000256" key="4">
    <source>
        <dbReference type="ARBA" id="ARBA00022989"/>
    </source>
</evidence>
<comment type="subcellular location">
    <subcellularLocation>
        <location evidence="1 6">Membrane</location>
        <topology evidence="1 6">Multi-pass membrane protein</topology>
    </subcellularLocation>
</comment>
<dbReference type="InterPro" id="IPR018503">
    <property type="entry name" value="Tetraspanin_CS"/>
</dbReference>
<evidence type="ECO:0000256" key="3">
    <source>
        <dbReference type="ARBA" id="ARBA00022692"/>
    </source>
</evidence>
<dbReference type="Gene3D" id="1.10.1450.10">
    <property type="entry name" value="Tetraspanin"/>
    <property type="match status" value="1"/>
</dbReference>
<dbReference type="EMBL" id="JAPTSV010000014">
    <property type="protein sequence ID" value="KAJ1520735.1"/>
    <property type="molecule type" value="Genomic_DNA"/>
</dbReference>
<keyword evidence="5 6" id="KW-0472">Membrane</keyword>
<reference evidence="7" key="1">
    <citation type="submission" date="2022-12" db="EMBL/GenBank/DDBJ databases">
        <title>Chromosome-level genome assembly of the bean flower thrips Megalurothrips usitatus.</title>
        <authorList>
            <person name="Ma L."/>
            <person name="Liu Q."/>
            <person name="Li H."/>
            <person name="Cai W."/>
        </authorList>
    </citation>
    <scope>NUCLEOTIDE SEQUENCE</scope>
    <source>
        <strain evidence="7">Cailab_2022a</strain>
    </source>
</reference>
<evidence type="ECO:0000256" key="1">
    <source>
        <dbReference type="ARBA" id="ARBA00004141"/>
    </source>
</evidence>
<sequence>MALSGCYALLKYLVVIINFIFFLAGIAVVSVGIWMLTDSTMYVQVVQDDANFHTGIYIMIAAGALMFIVGFLGCCGALRESPCMLVTFFSFLLFILVVEVAAGCWVYTNRDELENMLQEHVKRTVANDYGTNEYRTKTFDTIQKHLKCCGATGPRDWSTARYNQVNRKSDKGVDMALSSTLQTYKLPLSCCSLPTSPQICDDGSRIGISANIPVVMYQHGCIGKLKEVLSEHMIIAWALLITIAVLEIIGLIFSLVLCCAVRSVDRYKS</sequence>
<dbReference type="AlphaFoldDB" id="A0AAV7X494"/>
<evidence type="ECO:0000256" key="2">
    <source>
        <dbReference type="ARBA" id="ARBA00006840"/>
    </source>
</evidence>
<feature type="transmembrane region" description="Helical" evidence="6">
    <location>
        <begin position="85"/>
        <end position="108"/>
    </location>
</feature>
<protein>
    <recommendedName>
        <fullName evidence="6">Tetraspanin</fullName>
    </recommendedName>
</protein>
<comment type="caution">
    <text evidence="7">The sequence shown here is derived from an EMBL/GenBank/DDBJ whole genome shotgun (WGS) entry which is preliminary data.</text>
</comment>